<dbReference type="HOGENOM" id="CLU_2974458_0_0_11"/>
<gene>
    <name evidence="1" type="ordered locus">MODMU_3008</name>
</gene>
<proteinExistence type="predicted"/>
<dbReference type="EMBL" id="FO203431">
    <property type="protein sequence ID" value="CCH88434.1"/>
    <property type="molecule type" value="Genomic_DNA"/>
</dbReference>
<evidence type="ECO:0000313" key="1">
    <source>
        <dbReference type="EMBL" id="CCH88434.1"/>
    </source>
</evidence>
<reference evidence="1 2" key="1">
    <citation type="journal article" date="2012" name="J. Bacteriol.">
        <title>Genome Sequence of Radiation-Resistant Modestobacter marinus Strain BC501, a Representative Actinobacterium That Thrives on Calcareous Stone Surfaces.</title>
        <authorList>
            <person name="Normand P."/>
            <person name="Gury J."/>
            <person name="Pujic P."/>
            <person name="Chouaia B."/>
            <person name="Crotti E."/>
            <person name="Brusetti L."/>
            <person name="Daffonchio D."/>
            <person name="Vacherie B."/>
            <person name="Barbe V."/>
            <person name="Medigue C."/>
            <person name="Calteau A."/>
            <person name="Ghodhbane-Gtari F."/>
            <person name="Essoussi I."/>
            <person name="Nouioui I."/>
            <person name="Abbassi-Ghozzi I."/>
            <person name="Gtari M."/>
        </authorList>
    </citation>
    <scope>NUCLEOTIDE SEQUENCE [LARGE SCALE GENOMIC DNA]</scope>
    <source>
        <strain evidence="2">BC 501</strain>
    </source>
</reference>
<dbReference type="KEGG" id="mmar:MODMU_3008"/>
<accession>I4EYH1</accession>
<dbReference type="Proteomes" id="UP000006461">
    <property type="component" value="Chromosome"/>
</dbReference>
<protein>
    <submittedName>
        <fullName evidence="1">Uncharacterized protein</fullName>
    </submittedName>
</protein>
<keyword evidence="2" id="KW-1185">Reference proteome</keyword>
<dbReference type="AlphaFoldDB" id="I4EYH1"/>
<sequence>MTSAADYSPRDDLGAAVPAAMVLSAETVRLHLTPRPRGARRPIAYRVRECTPRQLAER</sequence>
<organism evidence="1 2">
    <name type="scientific">Modestobacter italicus (strain DSM 44449 / CECT 9708 / BC 501)</name>
    <dbReference type="NCBI Taxonomy" id="2732864"/>
    <lineage>
        <taxon>Bacteria</taxon>
        <taxon>Bacillati</taxon>
        <taxon>Actinomycetota</taxon>
        <taxon>Actinomycetes</taxon>
        <taxon>Geodermatophilales</taxon>
        <taxon>Geodermatophilaceae</taxon>
        <taxon>Modestobacter</taxon>
    </lineage>
</organism>
<name>I4EYH1_MODI5</name>
<evidence type="ECO:0000313" key="2">
    <source>
        <dbReference type="Proteomes" id="UP000006461"/>
    </source>
</evidence>